<keyword evidence="3" id="KW-0813">Transport</keyword>
<dbReference type="InterPro" id="IPR011577">
    <property type="entry name" value="Cyt_b561_bac/Ni-Hgenase"/>
</dbReference>
<feature type="domain" description="Cytochrome b561 bacterial/Ni-hydrogenase" evidence="13">
    <location>
        <begin position="19"/>
        <end position="209"/>
    </location>
</feature>
<comment type="subcellular location">
    <subcellularLocation>
        <location evidence="1">Cell membrane</location>
        <topology evidence="1">Multi-pass membrane protein</topology>
    </subcellularLocation>
</comment>
<name>A0A366EI50_9HYPH</name>
<dbReference type="GO" id="GO:0005886">
    <property type="term" value="C:plasma membrane"/>
    <property type="evidence" value="ECO:0007669"/>
    <property type="project" value="UniProtKB-SubCell"/>
</dbReference>
<dbReference type="AlphaFoldDB" id="A0A366EI50"/>
<evidence type="ECO:0000256" key="7">
    <source>
        <dbReference type="ARBA" id="ARBA00022723"/>
    </source>
</evidence>
<keyword evidence="10" id="KW-0408">Iron</keyword>
<keyword evidence="9 12" id="KW-1133">Transmembrane helix</keyword>
<dbReference type="InterPro" id="IPR016174">
    <property type="entry name" value="Di-haem_cyt_TM"/>
</dbReference>
<comment type="similarity">
    <text evidence="2">Belongs to the HupC/HyaC/HydC family.</text>
</comment>
<feature type="transmembrane region" description="Helical" evidence="12">
    <location>
        <begin position="66"/>
        <end position="91"/>
    </location>
</feature>
<dbReference type="SUPFAM" id="SSF81342">
    <property type="entry name" value="Transmembrane di-heme cytochromes"/>
    <property type="match status" value="1"/>
</dbReference>
<evidence type="ECO:0000256" key="6">
    <source>
        <dbReference type="ARBA" id="ARBA00022692"/>
    </source>
</evidence>
<accession>A0A366EI50</accession>
<dbReference type="OrthoDB" id="9781740at2"/>
<evidence type="ECO:0000313" key="14">
    <source>
        <dbReference type="EMBL" id="RBP02028.1"/>
    </source>
</evidence>
<dbReference type="GO" id="GO:0022904">
    <property type="term" value="P:respiratory electron transport chain"/>
    <property type="evidence" value="ECO:0007669"/>
    <property type="project" value="InterPro"/>
</dbReference>
<keyword evidence="6 12" id="KW-0812">Transmembrane</keyword>
<dbReference type="RefSeq" id="WP_113893749.1">
    <property type="nucleotide sequence ID" value="NZ_QNRK01000056.1"/>
</dbReference>
<evidence type="ECO:0000256" key="3">
    <source>
        <dbReference type="ARBA" id="ARBA00022448"/>
    </source>
</evidence>
<proteinExistence type="inferred from homology"/>
<evidence type="ECO:0000256" key="2">
    <source>
        <dbReference type="ARBA" id="ARBA00008622"/>
    </source>
</evidence>
<dbReference type="GO" id="GO:0020037">
    <property type="term" value="F:heme binding"/>
    <property type="evidence" value="ECO:0007669"/>
    <property type="project" value="TreeGrafter"/>
</dbReference>
<dbReference type="GO" id="GO:0005506">
    <property type="term" value="F:iron ion binding"/>
    <property type="evidence" value="ECO:0007669"/>
    <property type="project" value="InterPro"/>
</dbReference>
<dbReference type="Proteomes" id="UP000253529">
    <property type="component" value="Unassembled WGS sequence"/>
</dbReference>
<evidence type="ECO:0000256" key="5">
    <source>
        <dbReference type="ARBA" id="ARBA00022617"/>
    </source>
</evidence>
<dbReference type="PANTHER" id="PTHR30485">
    <property type="entry name" value="NI/FE-HYDROGENASE 1 B-TYPE CYTOCHROME SUBUNIT"/>
    <property type="match status" value="1"/>
</dbReference>
<comment type="caution">
    <text evidence="14">The sequence shown here is derived from an EMBL/GenBank/DDBJ whole genome shotgun (WGS) entry which is preliminary data.</text>
</comment>
<dbReference type="InterPro" id="IPR051542">
    <property type="entry name" value="Hydrogenase_cytochrome"/>
</dbReference>
<evidence type="ECO:0000256" key="4">
    <source>
        <dbReference type="ARBA" id="ARBA00022475"/>
    </source>
</evidence>
<organism evidence="14 15">
    <name type="scientific">Roseiarcus fermentans</name>
    <dbReference type="NCBI Taxonomy" id="1473586"/>
    <lineage>
        <taxon>Bacteria</taxon>
        <taxon>Pseudomonadati</taxon>
        <taxon>Pseudomonadota</taxon>
        <taxon>Alphaproteobacteria</taxon>
        <taxon>Hyphomicrobiales</taxon>
        <taxon>Roseiarcaceae</taxon>
        <taxon>Roseiarcus</taxon>
    </lineage>
</organism>
<feature type="transmembrane region" description="Helical" evidence="12">
    <location>
        <begin position="176"/>
        <end position="199"/>
    </location>
</feature>
<keyword evidence="7" id="KW-0479">Metal-binding</keyword>
<keyword evidence="15" id="KW-1185">Reference proteome</keyword>
<keyword evidence="4" id="KW-1003">Cell membrane</keyword>
<evidence type="ECO:0000256" key="10">
    <source>
        <dbReference type="ARBA" id="ARBA00023004"/>
    </source>
</evidence>
<evidence type="ECO:0000259" key="13">
    <source>
        <dbReference type="Pfam" id="PF01292"/>
    </source>
</evidence>
<dbReference type="InterPro" id="IPR000516">
    <property type="entry name" value="Ni-dep_Hydgase_cyt-B"/>
</dbReference>
<dbReference type="GO" id="GO:0009055">
    <property type="term" value="F:electron transfer activity"/>
    <property type="evidence" value="ECO:0007669"/>
    <property type="project" value="InterPro"/>
</dbReference>
<protein>
    <submittedName>
        <fullName evidence="14">Thiosulfate reductase cytochrome b subunit</fullName>
    </submittedName>
</protein>
<dbReference type="PRINTS" id="PR00161">
    <property type="entry name" value="NIHGNASECYTB"/>
</dbReference>
<evidence type="ECO:0000256" key="11">
    <source>
        <dbReference type="ARBA" id="ARBA00023136"/>
    </source>
</evidence>
<gene>
    <name evidence="14" type="ORF">DFR50_15625</name>
</gene>
<dbReference type="Pfam" id="PF01292">
    <property type="entry name" value="Ni_hydr_CYTB"/>
    <property type="match status" value="1"/>
</dbReference>
<reference evidence="14 15" key="1">
    <citation type="submission" date="2018-06" db="EMBL/GenBank/DDBJ databases">
        <title>Genomic Encyclopedia of Type Strains, Phase IV (KMG-IV): sequencing the most valuable type-strain genomes for metagenomic binning, comparative biology and taxonomic classification.</title>
        <authorList>
            <person name="Goeker M."/>
        </authorList>
    </citation>
    <scope>NUCLEOTIDE SEQUENCE [LARGE SCALE GENOMIC DNA]</scope>
    <source>
        <strain evidence="14 15">DSM 24875</strain>
    </source>
</reference>
<dbReference type="Gene3D" id="1.20.950.20">
    <property type="entry name" value="Transmembrane di-heme cytochromes, Chain C"/>
    <property type="match status" value="1"/>
</dbReference>
<evidence type="ECO:0000313" key="15">
    <source>
        <dbReference type="Proteomes" id="UP000253529"/>
    </source>
</evidence>
<dbReference type="EMBL" id="QNRK01000056">
    <property type="protein sequence ID" value="RBP02028.1"/>
    <property type="molecule type" value="Genomic_DNA"/>
</dbReference>
<feature type="transmembrane region" description="Helical" evidence="12">
    <location>
        <begin position="26"/>
        <end position="46"/>
    </location>
</feature>
<evidence type="ECO:0000256" key="9">
    <source>
        <dbReference type="ARBA" id="ARBA00022989"/>
    </source>
</evidence>
<keyword evidence="8" id="KW-0249">Electron transport</keyword>
<sequence length="226" mass="24740">MSASTLNAASGVRSARLRVHPLAVRLWHWINAFAIVIMITSGWRIYDASPVFPGIRFPPQITLGGWLAGALQWHFAAMWLLMINFAVYILYGVMSGHFARKMTPIAPRDVVHDLGAALSFKLAHNDVTTYNAVQKLAYVGVLAAILITILAGLAIWKPVQFQELAWLFGGYDGARVVHFFGMAAIVLFLIIHLALVTLVPSTFLPMITGDAKPAGAAPQHQRSNAR</sequence>
<evidence type="ECO:0000256" key="12">
    <source>
        <dbReference type="SAM" id="Phobius"/>
    </source>
</evidence>
<evidence type="ECO:0000256" key="8">
    <source>
        <dbReference type="ARBA" id="ARBA00022982"/>
    </source>
</evidence>
<keyword evidence="5" id="KW-0349">Heme</keyword>
<feature type="transmembrane region" description="Helical" evidence="12">
    <location>
        <begin position="136"/>
        <end position="156"/>
    </location>
</feature>
<keyword evidence="11 12" id="KW-0472">Membrane</keyword>
<evidence type="ECO:0000256" key="1">
    <source>
        <dbReference type="ARBA" id="ARBA00004651"/>
    </source>
</evidence>
<dbReference type="PANTHER" id="PTHR30485:SF1">
    <property type="entry name" value="CYTOCHROME YDHU-RELATED"/>
    <property type="match status" value="1"/>
</dbReference>